<dbReference type="Proteomes" id="UP001629235">
    <property type="component" value="Unassembled WGS sequence"/>
</dbReference>
<keyword evidence="2" id="KW-1185">Reference proteome</keyword>
<comment type="caution">
    <text evidence="1">The sequence shown here is derived from an EMBL/GenBank/DDBJ whole genome shotgun (WGS) entry which is preliminary data.</text>
</comment>
<dbReference type="EMBL" id="JAQQDW010000067">
    <property type="protein sequence ID" value="MFM0106937.1"/>
    <property type="molecule type" value="Genomic_DNA"/>
</dbReference>
<evidence type="ECO:0000313" key="1">
    <source>
        <dbReference type="EMBL" id="MFM0106937.1"/>
    </source>
</evidence>
<reference evidence="1 2" key="1">
    <citation type="journal article" date="2024" name="Chem. Sci.">
        <title>Discovery of megapolipeptins by genome mining of a Burkholderiales bacteria collection.</title>
        <authorList>
            <person name="Paulo B.S."/>
            <person name="Recchia M.J.J."/>
            <person name="Lee S."/>
            <person name="Fergusson C.H."/>
            <person name="Romanowski S.B."/>
            <person name="Hernandez A."/>
            <person name="Krull N."/>
            <person name="Liu D.Y."/>
            <person name="Cavanagh H."/>
            <person name="Bos A."/>
            <person name="Gray C.A."/>
            <person name="Murphy B.T."/>
            <person name="Linington R.G."/>
            <person name="Eustaquio A.S."/>
        </authorList>
    </citation>
    <scope>NUCLEOTIDE SEQUENCE [LARGE SCALE GENOMIC DNA]</scope>
    <source>
        <strain evidence="1 2">RL18-126-BIB-B</strain>
    </source>
</reference>
<sequence>MKVLSHHEIAKLVVVYGSTERIAPSDPDVLALQRANLVEVFANKSDHLKVCVTEKGTEFLSRLGFA</sequence>
<proteinExistence type="predicted"/>
<gene>
    <name evidence="1" type="ORF">PQR01_26460</name>
</gene>
<accession>A0ACC7NHK5</accession>
<protein>
    <submittedName>
        <fullName evidence="1">Uncharacterized protein</fullName>
    </submittedName>
</protein>
<organism evidence="1 2">
    <name type="scientific">Paraburkholderia rhynchosiae</name>
    <dbReference type="NCBI Taxonomy" id="487049"/>
    <lineage>
        <taxon>Bacteria</taxon>
        <taxon>Pseudomonadati</taxon>
        <taxon>Pseudomonadota</taxon>
        <taxon>Betaproteobacteria</taxon>
        <taxon>Burkholderiales</taxon>
        <taxon>Burkholderiaceae</taxon>
        <taxon>Paraburkholderia</taxon>
    </lineage>
</organism>
<name>A0ACC7NHK5_9BURK</name>
<evidence type="ECO:0000313" key="2">
    <source>
        <dbReference type="Proteomes" id="UP001629235"/>
    </source>
</evidence>